<name>A0A9X4EQC8_9FLAO</name>
<dbReference type="PANTHER" id="PTHR34220:SF7">
    <property type="entry name" value="SENSOR HISTIDINE KINASE YPDA"/>
    <property type="match status" value="1"/>
</dbReference>
<keyword evidence="3" id="KW-0418">Kinase</keyword>
<gene>
    <name evidence="3" type="ORF">LCI24_15860</name>
</gene>
<feature type="transmembrane region" description="Helical" evidence="1">
    <location>
        <begin position="158"/>
        <end position="177"/>
    </location>
</feature>
<dbReference type="RefSeq" id="WP_274641253.1">
    <property type="nucleotide sequence ID" value="NZ_JAIWJY010000014.1"/>
</dbReference>
<dbReference type="InterPro" id="IPR050640">
    <property type="entry name" value="Bact_2-comp_sensor_kinase"/>
</dbReference>
<dbReference type="GO" id="GO:0016020">
    <property type="term" value="C:membrane"/>
    <property type="evidence" value="ECO:0007669"/>
    <property type="project" value="InterPro"/>
</dbReference>
<dbReference type="InterPro" id="IPR036890">
    <property type="entry name" value="HATPase_C_sf"/>
</dbReference>
<feature type="transmembrane region" description="Helical" evidence="1">
    <location>
        <begin position="38"/>
        <end position="56"/>
    </location>
</feature>
<feature type="transmembrane region" description="Helical" evidence="1">
    <location>
        <begin position="6"/>
        <end position="26"/>
    </location>
</feature>
<organism evidence="3 4">
    <name type="scientific">Tenacibaculum larymnensis</name>
    <dbReference type="NCBI Taxonomy" id="2878201"/>
    <lineage>
        <taxon>Bacteria</taxon>
        <taxon>Pseudomonadati</taxon>
        <taxon>Bacteroidota</taxon>
        <taxon>Flavobacteriia</taxon>
        <taxon>Flavobacteriales</taxon>
        <taxon>Flavobacteriaceae</taxon>
        <taxon>Tenacibaculum</taxon>
    </lineage>
</organism>
<keyword evidence="1" id="KW-0812">Transmembrane</keyword>
<dbReference type="GO" id="GO:0000155">
    <property type="term" value="F:phosphorelay sensor kinase activity"/>
    <property type="evidence" value="ECO:0007669"/>
    <property type="project" value="InterPro"/>
</dbReference>
<keyword evidence="3" id="KW-0808">Transferase</keyword>
<evidence type="ECO:0000259" key="2">
    <source>
        <dbReference type="Pfam" id="PF06580"/>
    </source>
</evidence>
<dbReference type="AlphaFoldDB" id="A0A9X4EQC8"/>
<feature type="transmembrane region" description="Helical" evidence="1">
    <location>
        <begin position="183"/>
        <end position="205"/>
    </location>
</feature>
<dbReference type="Gene3D" id="3.30.565.10">
    <property type="entry name" value="Histidine kinase-like ATPase, C-terminal domain"/>
    <property type="match status" value="1"/>
</dbReference>
<evidence type="ECO:0000313" key="3">
    <source>
        <dbReference type="EMBL" id="MDE1208273.1"/>
    </source>
</evidence>
<comment type="caution">
    <text evidence="3">The sequence shown here is derived from an EMBL/GenBank/DDBJ whole genome shotgun (WGS) entry which is preliminary data.</text>
</comment>
<evidence type="ECO:0000256" key="1">
    <source>
        <dbReference type="SAM" id="Phobius"/>
    </source>
</evidence>
<dbReference type="EMBL" id="JAIWJY010000014">
    <property type="protein sequence ID" value="MDE1208273.1"/>
    <property type="molecule type" value="Genomic_DNA"/>
</dbReference>
<dbReference type="Proteomes" id="UP001149303">
    <property type="component" value="Unassembled WGS sequence"/>
</dbReference>
<feature type="domain" description="Signal transduction histidine kinase internal region" evidence="2">
    <location>
        <begin position="258"/>
        <end position="333"/>
    </location>
</feature>
<proteinExistence type="predicted"/>
<dbReference type="InterPro" id="IPR010559">
    <property type="entry name" value="Sig_transdc_His_kin_internal"/>
</dbReference>
<feature type="transmembrane region" description="Helical" evidence="1">
    <location>
        <begin position="68"/>
        <end position="89"/>
    </location>
</feature>
<accession>A0A9X4EQC8</accession>
<feature type="transmembrane region" description="Helical" evidence="1">
    <location>
        <begin position="101"/>
        <end position="120"/>
    </location>
</feature>
<reference evidence="3" key="1">
    <citation type="submission" date="2021-09" db="EMBL/GenBank/DDBJ databases">
        <authorList>
            <person name="Smyrli M."/>
        </authorList>
    </citation>
    <scope>NUCLEOTIDE SEQUENCE</scope>
    <source>
        <strain evidence="3">LAR25</strain>
    </source>
</reference>
<keyword evidence="1" id="KW-0472">Membrane</keyword>
<protein>
    <submittedName>
        <fullName evidence="3">Histidine kinase</fullName>
    </submittedName>
</protein>
<sequence>MEVTSFLWHIVIANLTIFFIISLFIYKNIKEEVFKYYAVFKFFLLFYLIIKSGNIITPELNYLRPLNWGIQVVYNIYLSYFGISFLKLQNYFPKTIKHIRYILKNVLIGSSILCFITIVFSYTIFYFYFFTFIYLPFHLLISFYLLYLASKTQANERIYYFLGTLSYIVFASIAFILTITQNIYIGAFSAVSFFYIGILIEEYSFGYGLSEKIKKIYYDKLTTERKLTLAQKKINKHLKSEVDKIKIEKQVKDLKFIVMNSKMNSHFIFNALNSIKHYIIKSDRDNAINYLGEFSEFIRNILEIDPTKMISLEKELNNINLYVSLENMRFNNEIKLKTIVNYGISLENTKVPPFILQPFIENAIWHGLASKKNKNIKLIVEQQNDNIVISITDNGIGRKKASKLSFKRESYKKSMGIDITKNILKNFYENNFSINFLDLYDNKAPIGTKVIIEIPK</sequence>
<dbReference type="PANTHER" id="PTHR34220">
    <property type="entry name" value="SENSOR HISTIDINE KINASE YPDA"/>
    <property type="match status" value="1"/>
</dbReference>
<dbReference type="SUPFAM" id="SSF55874">
    <property type="entry name" value="ATPase domain of HSP90 chaperone/DNA topoisomerase II/histidine kinase"/>
    <property type="match status" value="1"/>
</dbReference>
<feature type="transmembrane region" description="Helical" evidence="1">
    <location>
        <begin position="126"/>
        <end position="146"/>
    </location>
</feature>
<dbReference type="Pfam" id="PF06580">
    <property type="entry name" value="His_kinase"/>
    <property type="match status" value="1"/>
</dbReference>
<keyword evidence="1" id="KW-1133">Transmembrane helix</keyword>
<keyword evidence="4" id="KW-1185">Reference proteome</keyword>
<evidence type="ECO:0000313" key="4">
    <source>
        <dbReference type="Proteomes" id="UP001149303"/>
    </source>
</evidence>